<comment type="caution">
    <text evidence="1">The sequence shown here is derived from an EMBL/GenBank/DDBJ whole genome shotgun (WGS) entry which is preliminary data.</text>
</comment>
<evidence type="ECO:0000313" key="1">
    <source>
        <dbReference type="EMBL" id="CAK9144709.1"/>
    </source>
</evidence>
<proteinExistence type="predicted"/>
<protein>
    <submittedName>
        <fullName evidence="1">Uncharacterized protein</fullName>
    </submittedName>
</protein>
<name>A0ABC8RIA7_9AQUA</name>
<dbReference type="EMBL" id="CAUOFW020001414">
    <property type="protein sequence ID" value="CAK9144709.1"/>
    <property type="molecule type" value="Genomic_DNA"/>
</dbReference>
<keyword evidence="2" id="KW-1185">Reference proteome</keyword>
<accession>A0ABC8RIA7</accession>
<evidence type="ECO:0000313" key="2">
    <source>
        <dbReference type="Proteomes" id="UP001642360"/>
    </source>
</evidence>
<reference evidence="1 2" key="1">
    <citation type="submission" date="2024-02" db="EMBL/GenBank/DDBJ databases">
        <authorList>
            <person name="Vignale AGUSTIN F."/>
            <person name="Sosa J E."/>
            <person name="Modenutti C."/>
        </authorList>
    </citation>
    <scope>NUCLEOTIDE SEQUENCE [LARGE SCALE GENOMIC DNA]</scope>
</reference>
<organism evidence="1 2">
    <name type="scientific">Ilex paraguariensis</name>
    <name type="common">yerba mate</name>
    <dbReference type="NCBI Taxonomy" id="185542"/>
    <lineage>
        <taxon>Eukaryota</taxon>
        <taxon>Viridiplantae</taxon>
        <taxon>Streptophyta</taxon>
        <taxon>Embryophyta</taxon>
        <taxon>Tracheophyta</taxon>
        <taxon>Spermatophyta</taxon>
        <taxon>Magnoliopsida</taxon>
        <taxon>eudicotyledons</taxon>
        <taxon>Gunneridae</taxon>
        <taxon>Pentapetalae</taxon>
        <taxon>asterids</taxon>
        <taxon>campanulids</taxon>
        <taxon>Aquifoliales</taxon>
        <taxon>Aquifoliaceae</taxon>
        <taxon>Ilex</taxon>
    </lineage>
</organism>
<dbReference type="Proteomes" id="UP001642360">
    <property type="component" value="Unassembled WGS sequence"/>
</dbReference>
<dbReference type="AlphaFoldDB" id="A0ABC8RIA7"/>
<gene>
    <name evidence="1" type="ORF">ILEXP_LOCUS12470</name>
</gene>
<sequence>MARCCCAHTFLDMQLCQARSWFSAEPSPTTGSFCNPELTKGSSTTNCSSRNTFDERKSSGFEFKLQSGFNSVSGLSSAGPAVMLLKLFLWTCWKS</sequence>